<name>A0A6N7RM54_9ACTN</name>
<dbReference type="InterPro" id="IPR016032">
    <property type="entry name" value="Sig_transdc_resp-reg_C-effctor"/>
</dbReference>
<evidence type="ECO:0000256" key="1">
    <source>
        <dbReference type="ARBA" id="ARBA00023015"/>
    </source>
</evidence>
<keyword evidence="3" id="KW-0804">Transcription</keyword>
<comment type="caution">
    <text evidence="6">The sequence shown here is derived from an EMBL/GenBank/DDBJ whole genome shotgun (WGS) entry which is preliminary data.</text>
</comment>
<dbReference type="PANTHER" id="PTHR44688:SF16">
    <property type="entry name" value="DNA-BINDING TRANSCRIPTIONAL ACTIVATOR DEVR_DOSR"/>
    <property type="match status" value="1"/>
</dbReference>
<feature type="transmembrane region" description="Helical" evidence="4">
    <location>
        <begin position="157"/>
        <end position="176"/>
    </location>
</feature>
<sequence length="512" mass="55914">MSEHIRTRIAAFRIFASFKRTVVAYPRLWISFCCFWLWPWLLSNTLRRSHTPPPGDSPLFWTHTWLSVFLVLAISLLVVAVRYRKTGVAPTSRTSVIVSAIALPVAGATALAFCLSEPEASTTWWIVSLLWSTAGGISLALLCLVWGRAFGDAGARLTLFIGVASTIVSSVLVFAIVNAPVIFAQGALVVVPLVSVGLLAWDLHRHPSRYSGTARTFASEADQEAERAPRPPRPSIPWKLLVTVWVWACTFGAIARVFDQSSLWVTLGVPSYMLAAALLVVCALLLEIDFNHLIYKIGFVAMAGGLLLMLVAYPLHGVGYALFNTGYRFIELLVWGLCAHLAYTRKIEPAWIVALNVGTWTLGRYIGFVGASAVLELAPDPASSSGITLVCLFALLITALFLASRNNLIEGWGLERVGNESRSANLIRIGCEQIAARHKLSPREQEIFIAAAQGLTRAETAEALTISEETVKTHLKHIYRKLDIASKDELIALANEAADPLGNDPSLADDER</sequence>
<dbReference type="PROSITE" id="PS50043">
    <property type="entry name" value="HTH_LUXR_2"/>
    <property type="match status" value="1"/>
</dbReference>
<reference evidence="7" key="1">
    <citation type="submission" date="2019-08" db="EMBL/GenBank/DDBJ databases">
        <title>Arthrobacter sp. nov., isolated from plateau pika and Tibetan wild ass.</title>
        <authorList>
            <person name="Ge Y."/>
        </authorList>
    </citation>
    <scope>NUCLEOTIDE SEQUENCE [LARGE SCALE GENOMIC DNA]</scope>
    <source>
        <strain evidence="7">HF-4214</strain>
    </source>
</reference>
<dbReference type="AlphaFoldDB" id="A0A6N7RM54"/>
<feature type="transmembrane region" description="Helical" evidence="4">
    <location>
        <begin position="60"/>
        <end position="83"/>
    </location>
</feature>
<dbReference type="GO" id="GO:0003677">
    <property type="term" value="F:DNA binding"/>
    <property type="evidence" value="ECO:0007669"/>
    <property type="project" value="UniProtKB-KW"/>
</dbReference>
<keyword evidence="1" id="KW-0805">Transcription regulation</keyword>
<evidence type="ECO:0000259" key="5">
    <source>
        <dbReference type="PROSITE" id="PS50043"/>
    </source>
</evidence>
<dbReference type="SMART" id="SM00421">
    <property type="entry name" value="HTH_LUXR"/>
    <property type="match status" value="1"/>
</dbReference>
<dbReference type="GO" id="GO:0006355">
    <property type="term" value="P:regulation of DNA-templated transcription"/>
    <property type="evidence" value="ECO:0007669"/>
    <property type="project" value="InterPro"/>
</dbReference>
<dbReference type="Gene3D" id="1.10.10.10">
    <property type="entry name" value="Winged helix-like DNA-binding domain superfamily/Winged helix DNA-binding domain"/>
    <property type="match status" value="1"/>
</dbReference>
<keyword evidence="4" id="KW-0812">Transmembrane</keyword>
<evidence type="ECO:0000313" key="6">
    <source>
        <dbReference type="EMBL" id="MRX81930.1"/>
    </source>
</evidence>
<feature type="transmembrane region" description="Helical" evidence="4">
    <location>
        <begin position="264"/>
        <end position="286"/>
    </location>
</feature>
<feature type="transmembrane region" description="Helical" evidence="4">
    <location>
        <begin position="21"/>
        <end position="40"/>
    </location>
</feature>
<evidence type="ECO:0000256" key="2">
    <source>
        <dbReference type="ARBA" id="ARBA00023125"/>
    </source>
</evidence>
<evidence type="ECO:0000256" key="4">
    <source>
        <dbReference type="SAM" id="Phobius"/>
    </source>
</evidence>
<dbReference type="PRINTS" id="PR00038">
    <property type="entry name" value="HTHLUXR"/>
</dbReference>
<keyword evidence="4" id="KW-0472">Membrane</keyword>
<dbReference type="EMBL" id="VTFY01000003">
    <property type="protein sequence ID" value="MRX81930.1"/>
    <property type="molecule type" value="Genomic_DNA"/>
</dbReference>
<gene>
    <name evidence="6" type="ORF">GJG86_05435</name>
</gene>
<feature type="transmembrane region" description="Helical" evidence="4">
    <location>
        <begin position="386"/>
        <end position="403"/>
    </location>
</feature>
<dbReference type="InterPro" id="IPR036388">
    <property type="entry name" value="WH-like_DNA-bd_sf"/>
</dbReference>
<feature type="transmembrane region" description="Helical" evidence="4">
    <location>
        <begin position="240"/>
        <end position="258"/>
    </location>
</feature>
<feature type="transmembrane region" description="Helical" evidence="4">
    <location>
        <begin position="125"/>
        <end position="145"/>
    </location>
</feature>
<keyword evidence="4" id="KW-1133">Transmembrane helix</keyword>
<feature type="transmembrane region" description="Helical" evidence="4">
    <location>
        <begin position="95"/>
        <end position="113"/>
    </location>
</feature>
<dbReference type="PANTHER" id="PTHR44688">
    <property type="entry name" value="DNA-BINDING TRANSCRIPTIONAL ACTIVATOR DEVR_DOSR"/>
    <property type="match status" value="1"/>
</dbReference>
<evidence type="ECO:0000313" key="7">
    <source>
        <dbReference type="Proteomes" id="UP000438093"/>
    </source>
</evidence>
<dbReference type="SUPFAM" id="SSF46894">
    <property type="entry name" value="C-terminal effector domain of the bipartite response regulators"/>
    <property type="match status" value="1"/>
</dbReference>
<dbReference type="Proteomes" id="UP000438093">
    <property type="component" value="Unassembled WGS sequence"/>
</dbReference>
<keyword evidence="2" id="KW-0238">DNA-binding</keyword>
<accession>A0A6N7RM54</accession>
<dbReference type="CDD" id="cd06170">
    <property type="entry name" value="LuxR_C_like"/>
    <property type="match status" value="1"/>
</dbReference>
<evidence type="ECO:0000256" key="3">
    <source>
        <dbReference type="ARBA" id="ARBA00023163"/>
    </source>
</evidence>
<protein>
    <recommendedName>
        <fullName evidence="5">HTH luxR-type domain-containing protein</fullName>
    </recommendedName>
</protein>
<feature type="transmembrane region" description="Helical" evidence="4">
    <location>
        <begin position="293"/>
        <end position="313"/>
    </location>
</feature>
<dbReference type="Pfam" id="PF00196">
    <property type="entry name" value="GerE"/>
    <property type="match status" value="1"/>
</dbReference>
<feature type="domain" description="HTH luxR-type" evidence="5">
    <location>
        <begin position="433"/>
        <end position="498"/>
    </location>
</feature>
<proteinExistence type="predicted"/>
<feature type="transmembrane region" description="Helical" evidence="4">
    <location>
        <begin position="325"/>
        <end position="343"/>
    </location>
</feature>
<dbReference type="RefSeq" id="WP_154332818.1">
    <property type="nucleotide sequence ID" value="NZ_VTFY01000003.1"/>
</dbReference>
<dbReference type="InterPro" id="IPR000792">
    <property type="entry name" value="Tscrpt_reg_LuxR_C"/>
</dbReference>
<organism evidence="6 7">
    <name type="scientific">Eggerthella guodeyinii</name>
    <dbReference type="NCBI Taxonomy" id="2690837"/>
    <lineage>
        <taxon>Bacteria</taxon>
        <taxon>Bacillati</taxon>
        <taxon>Actinomycetota</taxon>
        <taxon>Coriobacteriia</taxon>
        <taxon>Eggerthellales</taxon>
        <taxon>Eggerthellaceae</taxon>
        <taxon>Eggerthella</taxon>
    </lineage>
</organism>
<keyword evidence="7" id="KW-1185">Reference proteome</keyword>
<feature type="transmembrane region" description="Helical" evidence="4">
    <location>
        <begin position="182"/>
        <end position="201"/>
    </location>
</feature>
<feature type="transmembrane region" description="Helical" evidence="4">
    <location>
        <begin position="350"/>
        <end position="374"/>
    </location>
</feature>